<evidence type="ECO:0000313" key="10">
    <source>
        <dbReference type="Proteomes" id="UP000664521"/>
    </source>
</evidence>
<evidence type="ECO:0000256" key="5">
    <source>
        <dbReference type="ARBA" id="ARBA00023136"/>
    </source>
</evidence>
<evidence type="ECO:0000256" key="6">
    <source>
        <dbReference type="RuleBase" id="RU362091"/>
    </source>
</evidence>
<dbReference type="PROSITE" id="PS50283">
    <property type="entry name" value="NA_SOLUT_SYMP_3"/>
    <property type="match status" value="1"/>
</dbReference>
<feature type="transmembrane region" description="Helical" evidence="8">
    <location>
        <begin position="173"/>
        <end position="193"/>
    </location>
</feature>
<evidence type="ECO:0008006" key="11">
    <source>
        <dbReference type="Google" id="ProtNLM"/>
    </source>
</evidence>
<feature type="transmembrane region" description="Helical" evidence="8">
    <location>
        <begin position="105"/>
        <end position="127"/>
    </location>
</feature>
<feature type="transmembrane region" description="Helical" evidence="8">
    <location>
        <begin position="64"/>
        <end position="84"/>
    </location>
</feature>
<dbReference type="Pfam" id="PF00474">
    <property type="entry name" value="SSF"/>
    <property type="match status" value="1"/>
</dbReference>
<protein>
    <recommendedName>
        <fullName evidence="11">Urea transporter</fullName>
    </recommendedName>
</protein>
<dbReference type="Gene3D" id="1.20.1730.10">
    <property type="entry name" value="Sodium/glucose cotransporter"/>
    <property type="match status" value="1"/>
</dbReference>
<gene>
    <name evidence="9" type="ORF">HETSPECPRED_009429</name>
</gene>
<comment type="subcellular location">
    <subcellularLocation>
        <location evidence="1">Membrane</location>
        <topology evidence="1">Multi-pass membrane protein</topology>
    </subcellularLocation>
</comment>
<feature type="transmembrane region" description="Helical" evidence="8">
    <location>
        <begin position="464"/>
        <end position="484"/>
    </location>
</feature>
<feature type="region of interest" description="Disordered" evidence="7">
    <location>
        <begin position="506"/>
        <end position="544"/>
    </location>
</feature>
<accession>A0A8H3G5K5</accession>
<organism evidence="9 10">
    <name type="scientific">Heterodermia speciosa</name>
    <dbReference type="NCBI Taxonomy" id="116794"/>
    <lineage>
        <taxon>Eukaryota</taxon>
        <taxon>Fungi</taxon>
        <taxon>Dikarya</taxon>
        <taxon>Ascomycota</taxon>
        <taxon>Pezizomycotina</taxon>
        <taxon>Lecanoromycetes</taxon>
        <taxon>OSLEUM clade</taxon>
        <taxon>Lecanoromycetidae</taxon>
        <taxon>Caliciales</taxon>
        <taxon>Physciaceae</taxon>
        <taxon>Heterodermia</taxon>
    </lineage>
</organism>
<feature type="transmembrane region" description="Helical" evidence="8">
    <location>
        <begin position="592"/>
        <end position="614"/>
    </location>
</feature>
<keyword evidence="3 8" id="KW-0812">Transmembrane</keyword>
<feature type="transmembrane region" description="Helical" evidence="8">
    <location>
        <begin position="261"/>
        <end position="284"/>
    </location>
</feature>
<dbReference type="OrthoDB" id="6132759at2759"/>
<dbReference type="GO" id="GO:0005886">
    <property type="term" value="C:plasma membrane"/>
    <property type="evidence" value="ECO:0007669"/>
    <property type="project" value="TreeGrafter"/>
</dbReference>
<evidence type="ECO:0000256" key="1">
    <source>
        <dbReference type="ARBA" id="ARBA00004141"/>
    </source>
</evidence>
<dbReference type="PANTHER" id="PTHR46154:SF2">
    <property type="entry name" value="SOLUTE SYMPORTER FAMILY TRANSPORTER (AFU_ORTHOLOGUE AFUA_6G03200)"/>
    <property type="match status" value="1"/>
</dbReference>
<name>A0A8H3G5K5_9LECA</name>
<feature type="transmembrane region" description="Helical" evidence="8">
    <location>
        <begin position="426"/>
        <end position="444"/>
    </location>
</feature>
<dbReference type="PANTHER" id="PTHR46154">
    <property type="match status" value="1"/>
</dbReference>
<feature type="transmembrane region" description="Helical" evidence="8">
    <location>
        <begin position="227"/>
        <end position="249"/>
    </location>
</feature>
<dbReference type="EMBL" id="CAJPDS010000079">
    <property type="protein sequence ID" value="CAF9935012.1"/>
    <property type="molecule type" value="Genomic_DNA"/>
</dbReference>
<proteinExistence type="inferred from homology"/>
<feature type="transmembrane region" description="Helical" evidence="8">
    <location>
        <begin position="321"/>
        <end position="344"/>
    </location>
</feature>
<keyword evidence="4 8" id="KW-1133">Transmembrane helix</keyword>
<evidence type="ECO:0000313" key="9">
    <source>
        <dbReference type="EMBL" id="CAF9935012.1"/>
    </source>
</evidence>
<dbReference type="CDD" id="cd11476">
    <property type="entry name" value="SLC5sbd_DUR3"/>
    <property type="match status" value="1"/>
</dbReference>
<keyword evidence="5 8" id="KW-0472">Membrane</keyword>
<reference evidence="9" key="1">
    <citation type="submission" date="2021-03" db="EMBL/GenBank/DDBJ databases">
        <authorList>
            <person name="Tagirdzhanova G."/>
        </authorList>
    </citation>
    <scope>NUCLEOTIDE SEQUENCE</scope>
</reference>
<dbReference type="InterPro" id="IPR031155">
    <property type="entry name" value="DUR"/>
</dbReference>
<evidence type="ECO:0000256" key="3">
    <source>
        <dbReference type="ARBA" id="ARBA00022692"/>
    </source>
</evidence>
<evidence type="ECO:0000256" key="4">
    <source>
        <dbReference type="ARBA" id="ARBA00022989"/>
    </source>
</evidence>
<dbReference type="InterPro" id="IPR038377">
    <property type="entry name" value="Na/Glc_symporter_sf"/>
</dbReference>
<feature type="transmembrane region" description="Helical" evidence="8">
    <location>
        <begin position="396"/>
        <end position="419"/>
    </location>
</feature>
<dbReference type="InterPro" id="IPR001734">
    <property type="entry name" value="Na/solute_symporter"/>
</dbReference>
<feature type="compositionally biased region" description="Basic and acidic residues" evidence="7">
    <location>
        <begin position="514"/>
        <end position="526"/>
    </location>
</feature>
<dbReference type="AlphaFoldDB" id="A0A8H3G5K5"/>
<sequence length="630" mass="67594">MCGISYIQNRYTRFSTKTSEEFNTASRSVKPGLIASGIVSAWTWAATLLQSSTVAYEYGVAGPFWYAAGATVQILMFSILACKVKQNAPRCHTWLEIIYVRYGTYTHWVFIFFALLTNILVGSQLLLGGSAVVTSLTGMNVYAAIFLIPVGVCVYVVLGGLRATFLCDYSHTLILMIIILYFLFSAYTTSAQIGSPSAMYQLLKEAAIKRPVAGNQNGSYMTLKSNFALVFGVIQLCSGSGTVFLDQAYWQRAIASRPTTAVRLAWFAIPFGFATTLGLAAVALTDSPTFPTYPEPLSQAQVTSGLAASTAATALLGKGGAVALLIVLFMAVTSCLSAELIAVSSILTFDIYKTYIKKSATPNQLIFISHVMICVFGLTVAVFACIWNGIGIDLGWLFLVMGLLIGGAVFPAAFAITWVGQTSAGALSGAISGLAAGLIAWLTTAHQYFGAITVSTTGEEYSTLAGNLAAIMTGLIVTVVVSLARPKPYSWETTRSINASVLTAASSQSSTQADPKEKSDLNEKADSPIPSSGDEEKGANEDLTVEEEPTKLRRAFKVACIASFLLTFIMDFLIPMPMFFSHYIFSQGFFTAWVVITFIWVFCSAFITTVLPLVEAGGFFKALAKEVLGH</sequence>
<feature type="transmembrane region" description="Helical" evidence="8">
    <location>
        <begin position="365"/>
        <end position="390"/>
    </location>
</feature>
<comment type="similarity">
    <text evidence="2 6">Belongs to the sodium:solute symporter (SSF) (TC 2.A.21) family.</text>
</comment>
<evidence type="ECO:0000256" key="7">
    <source>
        <dbReference type="SAM" id="MobiDB-lite"/>
    </source>
</evidence>
<feature type="transmembrane region" description="Helical" evidence="8">
    <location>
        <begin position="32"/>
        <end position="52"/>
    </location>
</feature>
<evidence type="ECO:0000256" key="8">
    <source>
        <dbReference type="SAM" id="Phobius"/>
    </source>
</evidence>
<dbReference type="NCBIfam" id="TIGR00813">
    <property type="entry name" value="sss"/>
    <property type="match status" value="1"/>
</dbReference>
<feature type="transmembrane region" description="Helical" evidence="8">
    <location>
        <begin position="139"/>
        <end position="161"/>
    </location>
</feature>
<keyword evidence="10" id="KW-1185">Reference proteome</keyword>
<dbReference type="Proteomes" id="UP000664521">
    <property type="component" value="Unassembled WGS sequence"/>
</dbReference>
<comment type="caution">
    <text evidence="9">The sequence shown here is derived from an EMBL/GenBank/DDBJ whole genome shotgun (WGS) entry which is preliminary data.</text>
</comment>
<feature type="transmembrane region" description="Helical" evidence="8">
    <location>
        <begin position="558"/>
        <end position="580"/>
    </location>
</feature>
<dbReference type="GO" id="GO:0015204">
    <property type="term" value="F:urea transmembrane transporter activity"/>
    <property type="evidence" value="ECO:0007669"/>
    <property type="project" value="InterPro"/>
</dbReference>
<evidence type="ECO:0000256" key="2">
    <source>
        <dbReference type="ARBA" id="ARBA00006434"/>
    </source>
</evidence>